<protein>
    <submittedName>
        <fullName evidence="3">Class II glutamine amidotransferase</fullName>
    </submittedName>
</protein>
<dbReference type="RefSeq" id="WP_142808857.1">
    <property type="nucleotide sequence ID" value="NZ_CP036282.1"/>
</dbReference>
<dbReference type="AlphaFoldDB" id="A0A515EKM6"/>
<dbReference type="CDD" id="cd01908">
    <property type="entry name" value="YafJ"/>
    <property type="match status" value="1"/>
</dbReference>
<evidence type="ECO:0000313" key="3">
    <source>
        <dbReference type="EMBL" id="QDL53208.1"/>
    </source>
</evidence>
<dbReference type="SUPFAM" id="SSF56235">
    <property type="entry name" value="N-terminal nucleophile aminohydrolases (Ntn hydrolases)"/>
    <property type="match status" value="1"/>
</dbReference>
<reference evidence="4" key="1">
    <citation type="submission" date="2019-02" db="EMBL/GenBank/DDBJ databases">
        <title>Complete genome sequence of Rhodoferax sp. Gr-4.</title>
        <authorList>
            <person name="Jin L."/>
        </authorList>
    </citation>
    <scope>NUCLEOTIDE SEQUENCE [LARGE SCALE GENOMIC DNA]</scope>
    <source>
        <strain evidence="4">Gr-4</strain>
    </source>
</reference>
<evidence type="ECO:0000313" key="4">
    <source>
        <dbReference type="Proteomes" id="UP000317365"/>
    </source>
</evidence>
<proteinExistence type="predicted"/>
<reference evidence="4" key="2">
    <citation type="journal article" date="2020" name="Int. J. Syst. Evol. Microbiol.">
        <title>Genomic insights into a novel species Rhodoferax aquaticus sp. nov., isolated from freshwater.</title>
        <authorList>
            <person name="Li T."/>
            <person name="Zhuo Y."/>
            <person name="Jin C.Z."/>
            <person name="Wu X."/>
            <person name="Ko S.R."/>
            <person name="Jin F.J."/>
            <person name="Ahn C.Y."/>
            <person name="Oh H.M."/>
            <person name="Lee H.G."/>
            <person name="Jin L."/>
        </authorList>
    </citation>
    <scope>NUCLEOTIDE SEQUENCE [LARGE SCALE GENOMIC DNA]</scope>
    <source>
        <strain evidence="4">Gr-4</strain>
    </source>
</reference>
<gene>
    <name evidence="3" type="ORF">EXZ61_02915</name>
</gene>
<dbReference type="PROSITE" id="PS51278">
    <property type="entry name" value="GATASE_TYPE_2"/>
    <property type="match status" value="1"/>
</dbReference>
<organism evidence="3 4">
    <name type="scientific">Rhodoferax aquaticus</name>
    <dbReference type="NCBI Taxonomy" id="2527691"/>
    <lineage>
        <taxon>Bacteria</taxon>
        <taxon>Pseudomonadati</taxon>
        <taxon>Pseudomonadota</taxon>
        <taxon>Betaproteobacteria</taxon>
        <taxon>Burkholderiales</taxon>
        <taxon>Comamonadaceae</taxon>
        <taxon>Rhodoferax</taxon>
    </lineage>
</organism>
<accession>A0A515EKM6</accession>
<dbReference type="InterPro" id="IPR017932">
    <property type="entry name" value="GATase_2_dom"/>
</dbReference>
<feature type="domain" description="Glutamine amidotransferase type-2" evidence="2">
    <location>
        <begin position="2"/>
        <end position="256"/>
    </location>
</feature>
<dbReference type="PANTHER" id="PTHR42824">
    <property type="entry name" value="GLUTAMINE AMIDOTRANSFERASE"/>
    <property type="match status" value="1"/>
</dbReference>
<keyword evidence="1 3" id="KW-0315">Glutamine amidotransferase</keyword>
<dbReference type="Gene3D" id="3.60.20.10">
    <property type="entry name" value="Glutamine Phosphoribosylpyrophosphate, subunit 1, domain 1"/>
    <property type="match status" value="1"/>
</dbReference>
<dbReference type="InterPro" id="IPR026869">
    <property type="entry name" value="EgtC-like"/>
</dbReference>
<dbReference type="PANTHER" id="PTHR42824:SF1">
    <property type="entry name" value="GLUTAMINE AMIDOTRANSFERASE YAFJ-RELATED"/>
    <property type="match status" value="1"/>
</dbReference>
<dbReference type="KEGG" id="rhg:EXZ61_02915"/>
<dbReference type="Pfam" id="PF13230">
    <property type="entry name" value="GATase_4"/>
    <property type="match status" value="1"/>
</dbReference>
<sequence length="270" mass="29959">MCQLLGMNSRLPASLTLSFTGFSQRGGCTDHHSDGWGIAFFESEGQAPGRAARFFVDKESAATSPIAQMLRTYPIKSHNVVAHVRKATVGAVTLENCHPFMRELWGRYWVFAHNGDLKEFAPHLHGSFKPVGSTDSELAFCWLLQELNKSHAAAPSEEELTKTLAELVPQIAKHGTFNFLLSNGQALWAHASTKLHYVQRQHPFAEVHMKDEDIKVDLSELNCPEDRLIIVVTEPLTTNENWVAMAPGELRVFKDGCPLVRAGVEELALA</sequence>
<name>A0A515EKM6_9BURK</name>
<evidence type="ECO:0000259" key="2">
    <source>
        <dbReference type="PROSITE" id="PS51278"/>
    </source>
</evidence>
<keyword evidence="4" id="KW-1185">Reference proteome</keyword>
<dbReference type="Proteomes" id="UP000317365">
    <property type="component" value="Chromosome"/>
</dbReference>
<evidence type="ECO:0000256" key="1">
    <source>
        <dbReference type="ARBA" id="ARBA00022962"/>
    </source>
</evidence>
<dbReference type="EMBL" id="CP036282">
    <property type="protein sequence ID" value="QDL53208.1"/>
    <property type="molecule type" value="Genomic_DNA"/>
</dbReference>
<dbReference type="InterPro" id="IPR029055">
    <property type="entry name" value="Ntn_hydrolases_N"/>
</dbReference>